<accession>A0A2S5EI29</accession>
<dbReference type="SMART" id="SM00729">
    <property type="entry name" value="Elp3"/>
    <property type="match status" value="1"/>
</dbReference>
<dbReference type="Proteomes" id="UP000236950">
    <property type="component" value="Unassembled WGS sequence"/>
</dbReference>
<keyword evidence="4" id="KW-0479">Metal-binding</keyword>
<keyword evidence="2" id="KW-0004">4Fe-4S</keyword>
<keyword evidence="5" id="KW-0408">Iron</keyword>
<keyword evidence="6" id="KW-0411">Iron-sulfur</keyword>
<dbReference type="PANTHER" id="PTHR11135:SF1">
    <property type="entry name" value="PROTEIN YHCC"/>
    <property type="match status" value="1"/>
</dbReference>
<dbReference type="InterPro" id="IPR032432">
    <property type="entry name" value="Radical_SAM_C"/>
</dbReference>
<dbReference type="NCBIfam" id="TIGR01212">
    <property type="entry name" value="TIGR01212 family radical SAM protein"/>
    <property type="match status" value="1"/>
</dbReference>
<evidence type="ECO:0000259" key="7">
    <source>
        <dbReference type="PROSITE" id="PS51918"/>
    </source>
</evidence>
<dbReference type="Gene3D" id="3.80.30.20">
    <property type="entry name" value="tm_1862 like domain"/>
    <property type="match status" value="1"/>
</dbReference>
<dbReference type="InterPro" id="IPR023404">
    <property type="entry name" value="rSAM_horseshoe"/>
</dbReference>
<dbReference type="GO" id="GO:0046872">
    <property type="term" value="F:metal ion binding"/>
    <property type="evidence" value="ECO:0007669"/>
    <property type="project" value="UniProtKB-KW"/>
</dbReference>
<gene>
    <name evidence="8" type="ORF">AA81_05135</name>
</gene>
<dbReference type="Pfam" id="PF04055">
    <property type="entry name" value="Radical_SAM"/>
    <property type="match status" value="1"/>
</dbReference>
<dbReference type="SFLD" id="SFLDG01086">
    <property type="entry name" value="elongater_protein-like"/>
    <property type="match status" value="1"/>
</dbReference>
<dbReference type="InterPro" id="IPR007197">
    <property type="entry name" value="rSAM"/>
</dbReference>
<organism evidence="8 9">
    <name type="scientific">Petrotoga halophila DSM 16923</name>
    <dbReference type="NCBI Taxonomy" id="1122953"/>
    <lineage>
        <taxon>Bacteria</taxon>
        <taxon>Thermotogati</taxon>
        <taxon>Thermotogota</taxon>
        <taxon>Thermotogae</taxon>
        <taxon>Petrotogales</taxon>
        <taxon>Petrotogaceae</taxon>
        <taxon>Petrotoga</taxon>
    </lineage>
</organism>
<dbReference type="AlphaFoldDB" id="A0A2S5EI29"/>
<evidence type="ECO:0000313" key="8">
    <source>
        <dbReference type="EMBL" id="POZ92784.1"/>
    </source>
</evidence>
<evidence type="ECO:0000313" key="9">
    <source>
        <dbReference type="Proteomes" id="UP000236950"/>
    </source>
</evidence>
<evidence type="ECO:0000256" key="2">
    <source>
        <dbReference type="ARBA" id="ARBA00022485"/>
    </source>
</evidence>
<feature type="domain" description="Radical SAM core" evidence="7">
    <location>
        <begin position="18"/>
        <end position="263"/>
    </location>
</feature>
<proteinExistence type="predicted"/>
<dbReference type="EMBL" id="JALY01000116">
    <property type="protein sequence ID" value="POZ92784.1"/>
    <property type="molecule type" value="Genomic_DNA"/>
</dbReference>
<dbReference type="PROSITE" id="PS51918">
    <property type="entry name" value="RADICAL_SAM"/>
    <property type="match status" value="1"/>
</dbReference>
<protein>
    <submittedName>
        <fullName evidence="8">Radical SAM protein</fullName>
    </submittedName>
</protein>
<evidence type="ECO:0000256" key="6">
    <source>
        <dbReference type="ARBA" id="ARBA00023014"/>
    </source>
</evidence>
<dbReference type="Pfam" id="PF16199">
    <property type="entry name" value="Radical_SAM_C"/>
    <property type="match status" value="1"/>
</dbReference>
<dbReference type="SFLD" id="SFLDG01091">
    <property type="entry name" value="uncharacterized_CHP01210-like"/>
    <property type="match status" value="1"/>
</dbReference>
<dbReference type="SUPFAM" id="SSF102114">
    <property type="entry name" value="Radical SAM enzymes"/>
    <property type="match status" value="1"/>
</dbReference>
<evidence type="ECO:0000256" key="4">
    <source>
        <dbReference type="ARBA" id="ARBA00022723"/>
    </source>
</evidence>
<sequence length="308" mass="34990">MVILLDLYNRLSEYFKNRYGERVQRLPINAGFTCPNKIGVRGKGGCIYCDLTGSGFAAFKPKVSIEEQVKEMINRYEKKANKFLAYFQANTNTYAPVDELKEKYESSLIDDRIVGLDVSTRPDCVPDEVIALLKTFKDRVDVYVELGVESTNPNTLKYMNRGHSLAEVIDSVNRLKKAGLEVILHYIIDFPCDTLEDVKEMAKVSSALKVNGVKLHSLYIVENTKLADLYKSGEFVPLTLDDFVERAITFLEYLDPQVVIHRLVADPPKTGTLHGNWGISKIKILNLIENTMRERGSYQGKNFNYLNN</sequence>
<evidence type="ECO:0000256" key="3">
    <source>
        <dbReference type="ARBA" id="ARBA00022691"/>
    </source>
</evidence>
<dbReference type="GO" id="GO:0051539">
    <property type="term" value="F:4 iron, 4 sulfur cluster binding"/>
    <property type="evidence" value="ECO:0007669"/>
    <property type="project" value="UniProtKB-KW"/>
</dbReference>
<comment type="caution">
    <text evidence="8">The sequence shown here is derived from an EMBL/GenBank/DDBJ whole genome shotgun (WGS) entry which is preliminary data.</text>
</comment>
<keyword evidence="9" id="KW-1185">Reference proteome</keyword>
<dbReference type="PANTHER" id="PTHR11135">
    <property type="entry name" value="HISTONE ACETYLTRANSFERASE-RELATED"/>
    <property type="match status" value="1"/>
</dbReference>
<comment type="cofactor">
    <cofactor evidence="1">
        <name>[4Fe-4S] cluster</name>
        <dbReference type="ChEBI" id="CHEBI:49883"/>
    </cofactor>
</comment>
<dbReference type="InterPro" id="IPR006638">
    <property type="entry name" value="Elp3/MiaA/NifB-like_rSAM"/>
</dbReference>
<dbReference type="GO" id="GO:0003824">
    <property type="term" value="F:catalytic activity"/>
    <property type="evidence" value="ECO:0007669"/>
    <property type="project" value="InterPro"/>
</dbReference>
<evidence type="ECO:0000256" key="1">
    <source>
        <dbReference type="ARBA" id="ARBA00001966"/>
    </source>
</evidence>
<dbReference type="InterPro" id="IPR005911">
    <property type="entry name" value="YhcC-like"/>
</dbReference>
<evidence type="ECO:0000256" key="5">
    <source>
        <dbReference type="ARBA" id="ARBA00023004"/>
    </source>
</evidence>
<keyword evidence="3" id="KW-0949">S-adenosyl-L-methionine</keyword>
<reference evidence="8 9" key="1">
    <citation type="submission" date="2014-01" db="EMBL/GenBank/DDBJ databases">
        <title>Comparative genomics of Petrotoga.</title>
        <authorList>
            <person name="Chow K."/>
            <person name="Charchuk R."/>
            <person name="Nesbo C.L."/>
        </authorList>
    </citation>
    <scope>NUCLEOTIDE SEQUENCE [LARGE SCALE GENOMIC DNA]</scope>
    <source>
        <strain evidence="8 9">DSM 16923</strain>
    </source>
</reference>
<dbReference type="InterPro" id="IPR058240">
    <property type="entry name" value="rSAM_sf"/>
</dbReference>
<dbReference type="SFLD" id="SFLDS00029">
    <property type="entry name" value="Radical_SAM"/>
    <property type="match status" value="1"/>
</dbReference>
<dbReference type="InterPro" id="IPR039661">
    <property type="entry name" value="ELP3"/>
</dbReference>
<name>A0A2S5EI29_9BACT</name>